<feature type="compositionally biased region" description="Acidic residues" evidence="1">
    <location>
        <begin position="275"/>
        <end position="284"/>
    </location>
</feature>
<feature type="compositionally biased region" description="Low complexity" evidence="1">
    <location>
        <begin position="248"/>
        <end position="257"/>
    </location>
</feature>
<organism evidence="2 3">
    <name type="scientific">Didymosphaeria variabile</name>
    <dbReference type="NCBI Taxonomy" id="1932322"/>
    <lineage>
        <taxon>Eukaryota</taxon>
        <taxon>Fungi</taxon>
        <taxon>Dikarya</taxon>
        <taxon>Ascomycota</taxon>
        <taxon>Pezizomycotina</taxon>
        <taxon>Dothideomycetes</taxon>
        <taxon>Pleosporomycetidae</taxon>
        <taxon>Pleosporales</taxon>
        <taxon>Massarineae</taxon>
        <taxon>Didymosphaeriaceae</taxon>
        <taxon>Didymosphaeria</taxon>
    </lineage>
</organism>
<accession>A0A9W8XBT8</accession>
<protein>
    <submittedName>
        <fullName evidence="2">Uncharacterized protein</fullName>
    </submittedName>
</protein>
<comment type="caution">
    <text evidence="2">The sequence shown here is derived from an EMBL/GenBank/DDBJ whole genome shotgun (WGS) entry which is preliminary data.</text>
</comment>
<dbReference type="RefSeq" id="XP_056066594.1">
    <property type="nucleotide sequence ID" value="XM_056219467.1"/>
</dbReference>
<proteinExistence type="predicted"/>
<dbReference type="AlphaFoldDB" id="A0A9W8XBT8"/>
<name>A0A9W8XBT8_9PLEO</name>
<dbReference type="GeneID" id="80914256"/>
<feature type="compositionally biased region" description="Basic and acidic residues" evidence="1">
    <location>
        <begin position="1"/>
        <end position="14"/>
    </location>
</feature>
<feature type="region of interest" description="Disordered" evidence="1">
    <location>
        <begin position="1"/>
        <end position="43"/>
    </location>
</feature>
<feature type="compositionally biased region" description="Gly residues" evidence="1">
    <location>
        <begin position="19"/>
        <end position="33"/>
    </location>
</feature>
<sequence>MDDDGEQQRDKTRQDGGTSSNGGGQQVRFGGFGRLYSGLRPAPASGRFSPGWLGLSGARQHPLPAIPSTPRSPHRERGTGLFPMLGSPSRGGHSPAASPAVGKTPASLRRATPHPAGGGVFGHIAAASSKRPRMDMMGEAEFAQLETDLREIRDGKKLRANVPGFKERMQRMLESAVRADDHSREHLATMDKRVEECKERTKRIQSEDVERKQSINALCARVDALVAETTATCAEANAYLQELDGVKPPDLLRQQEPLPRPLGTSAAPISVGASTDDDEVERLR</sequence>
<keyword evidence="3" id="KW-1185">Reference proteome</keyword>
<dbReference type="EMBL" id="JAPEUX010000008">
    <property type="protein sequence ID" value="KAJ4346794.1"/>
    <property type="molecule type" value="Genomic_DNA"/>
</dbReference>
<dbReference type="Proteomes" id="UP001140513">
    <property type="component" value="Unassembled WGS sequence"/>
</dbReference>
<evidence type="ECO:0000313" key="3">
    <source>
        <dbReference type="Proteomes" id="UP001140513"/>
    </source>
</evidence>
<reference evidence="2" key="1">
    <citation type="submission" date="2022-10" db="EMBL/GenBank/DDBJ databases">
        <title>Tapping the CABI collections for fungal endophytes: first genome assemblies for Collariella, Neodidymelliopsis, Ascochyta clinopodiicola, Didymella pomorum, Didymosphaeria variabile, Neocosmospora piperis and Neocucurbitaria cava.</title>
        <authorList>
            <person name="Hill R."/>
        </authorList>
    </citation>
    <scope>NUCLEOTIDE SEQUENCE</scope>
    <source>
        <strain evidence="2">IMI 356815</strain>
    </source>
</reference>
<gene>
    <name evidence="2" type="ORF">N0V89_010726</name>
</gene>
<evidence type="ECO:0000313" key="2">
    <source>
        <dbReference type="EMBL" id="KAJ4346794.1"/>
    </source>
</evidence>
<evidence type="ECO:0000256" key="1">
    <source>
        <dbReference type="SAM" id="MobiDB-lite"/>
    </source>
</evidence>
<feature type="region of interest" description="Disordered" evidence="1">
    <location>
        <begin position="59"/>
        <end position="120"/>
    </location>
</feature>
<feature type="region of interest" description="Disordered" evidence="1">
    <location>
        <begin position="245"/>
        <end position="284"/>
    </location>
</feature>